<dbReference type="SMART" id="SM00220">
    <property type="entry name" value="S_TKc"/>
    <property type="match status" value="1"/>
</dbReference>
<reference evidence="2 3" key="1">
    <citation type="submission" date="2024-04" db="EMBL/GenBank/DDBJ databases">
        <title>Tritrichomonas musculus Genome.</title>
        <authorList>
            <person name="Alves-Ferreira E."/>
            <person name="Grigg M."/>
            <person name="Lorenzi H."/>
            <person name="Galac M."/>
        </authorList>
    </citation>
    <scope>NUCLEOTIDE SEQUENCE [LARGE SCALE GENOMIC DNA]</scope>
    <source>
        <strain evidence="2 3">EAF2021</strain>
    </source>
</reference>
<keyword evidence="3" id="KW-1185">Reference proteome</keyword>
<dbReference type="Gene3D" id="1.10.510.10">
    <property type="entry name" value="Transferase(Phosphotransferase) domain 1"/>
    <property type="match status" value="1"/>
</dbReference>
<dbReference type="InterPro" id="IPR050167">
    <property type="entry name" value="Ser_Thr_protein_kinase"/>
</dbReference>
<dbReference type="EMBL" id="JAPFFF010000029">
    <property type="protein sequence ID" value="KAK8846436.1"/>
    <property type="molecule type" value="Genomic_DNA"/>
</dbReference>
<dbReference type="InterPro" id="IPR001245">
    <property type="entry name" value="Ser-Thr/Tyr_kinase_cat_dom"/>
</dbReference>
<evidence type="ECO:0000313" key="3">
    <source>
        <dbReference type="Proteomes" id="UP001470230"/>
    </source>
</evidence>
<dbReference type="PANTHER" id="PTHR23257">
    <property type="entry name" value="SERINE-THREONINE PROTEIN KINASE"/>
    <property type="match status" value="1"/>
</dbReference>
<proteinExistence type="predicted"/>
<comment type="caution">
    <text evidence="2">The sequence shown here is derived from an EMBL/GenBank/DDBJ whole genome shotgun (WGS) entry which is preliminary data.</text>
</comment>
<dbReference type="Pfam" id="PF00069">
    <property type="entry name" value="Pkinase"/>
    <property type="match status" value="1"/>
</dbReference>
<dbReference type="PROSITE" id="PS50011">
    <property type="entry name" value="PROTEIN_KINASE_DOM"/>
    <property type="match status" value="1"/>
</dbReference>
<dbReference type="SUPFAM" id="SSF56112">
    <property type="entry name" value="Protein kinase-like (PK-like)"/>
    <property type="match status" value="1"/>
</dbReference>
<evidence type="ECO:0000313" key="2">
    <source>
        <dbReference type="EMBL" id="KAK8846436.1"/>
    </source>
</evidence>
<organism evidence="2 3">
    <name type="scientific">Tritrichomonas musculus</name>
    <dbReference type="NCBI Taxonomy" id="1915356"/>
    <lineage>
        <taxon>Eukaryota</taxon>
        <taxon>Metamonada</taxon>
        <taxon>Parabasalia</taxon>
        <taxon>Tritrichomonadida</taxon>
        <taxon>Tritrichomonadidae</taxon>
        <taxon>Tritrichomonas</taxon>
    </lineage>
</organism>
<dbReference type="PRINTS" id="PR00109">
    <property type="entry name" value="TYRKINASE"/>
</dbReference>
<evidence type="ECO:0000259" key="1">
    <source>
        <dbReference type="PROSITE" id="PS50011"/>
    </source>
</evidence>
<protein>
    <recommendedName>
        <fullName evidence="1">Protein kinase domain-containing protein</fullName>
    </recommendedName>
</protein>
<accession>A0ABR2HGA1</accession>
<gene>
    <name evidence="2" type="ORF">M9Y10_020457</name>
</gene>
<dbReference type="PROSITE" id="PS00108">
    <property type="entry name" value="PROTEIN_KINASE_ST"/>
    <property type="match status" value="1"/>
</dbReference>
<dbReference type="Proteomes" id="UP001470230">
    <property type="component" value="Unassembled WGS sequence"/>
</dbReference>
<name>A0ABR2HGA1_9EUKA</name>
<dbReference type="InterPro" id="IPR011009">
    <property type="entry name" value="Kinase-like_dom_sf"/>
</dbReference>
<sequence length="333" mass="38522">MKLKGYTANKLADVTKQLSHISKNPISTAGAFGIVYRGKFHKKNEAVDCAIKYIKCNDFSRDPNSFHNEVQSQYYIKHPAILPLLGYTLPFFGQGRLTLVTPYMEKGSLRTILVEEKKGFSPEGWDNTKRMITIFGIAAGLHKMHQEKLIHRDIKPENILFDKDYHPKICDFGYSKFINKSATGYCGTEIYMAPEILTGAEYDFKVDVYAYGLILYELFTNETFYDRIRIGNVNFLEAVVNGKRPDISKDVRFKPFFRKLICDCWDGNPEVRPSFTQILESLLNAYKKRKLIPLKNEIHGYIRETINGSEFDINFADKIINEDDEEEEEERNE</sequence>
<dbReference type="InterPro" id="IPR008271">
    <property type="entry name" value="Ser/Thr_kinase_AS"/>
</dbReference>
<feature type="domain" description="Protein kinase" evidence="1">
    <location>
        <begin position="21"/>
        <end position="302"/>
    </location>
</feature>
<dbReference type="InterPro" id="IPR000719">
    <property type="entry name" value="Prot_kinase_dom"/>
</dbReference>